<accession>A0A170PIE2</accession>
<dbReference type="SUPFAM" id="SSF143422">
    <property type="entry name" value="Transposase IS200-like"/>
    <property type="match status" value="1"/>
</dbReference>
<keyword evidence="3" id="KW-1185">Reference proteome</keyword>
<protein>
    <submittedName>
        <fullName evidence="2">Transposase</fullName>
    </submittedName>
</protein>
<proteinExistence type="predicted"/>
<dbReference type="Gene3D" id="3.30.70.1290">
    <property type="entry name" value="Transposase IS200-like"/>
    <property type="match status" value="1"/>
</dbReference>
<dbReference type="GO" id="GO:0004803">
    <property type="term" value="F:transposase activity"/>
    <property type="evidence" value="ECO:0007669"/>
    <property type="project" value="InterPro"/>
</dbReference>
<feature type="domain" description="Transposase IS200-like" evidence="1">
    <location>
        <begin position="36"/>
        <end position="149"/>
    </location>
</feature>
<dbReference type="InterPro" id="IPR036515">
    <property type="entry name" value="Transposase_17_sf"/>
</dbReference>
<dbReference type="PANTHER" id="PTHR33360">
    <property type="entry name" value="TRANSPOSASE FOR INSERTION SEQUENCE ELEMENT IS200"/>
    <property type="match status" value="1"/>
</dbReference>
<dbReference type="Proteomes" id="UP000215027">
    <property type="component" value="Chromosome I"/>
</dbReference>
<dbReference type="PANTHER" id="PTHR33360:SF2">
    <property type="entry name" value="TRANSPOSASE FOR INSERTION SEQUENCE ELEMENT IS200"/>
    <property type="match status" value="1"/>
</dbReference>
<dbReference type="InterPro" id="IPR002686">
    <property type="entry name" value="Transposase_17"/>
</dbReference>
<reference evidence="2" key="1">
    <citation type="submission" date="2016-01" db="EMBL/GenBank/DDBJ databases">
        <authorList>
            <person name="Mcilroy J.S."/>
            <person name="Karst M S."/>
            <person name="Albertsen M."/>
        </authorList>
    </citation>
    <scope>NUCLEOTIDE SEQUENCE</scope>
    <source>
        <strain evidence="2">Cfx-K</strain>
    </source>
</reference>
<dbReference type="SMART" id="SM01321">
    <property type="entry name" value="Y1_Tnp"/>
    <property type="match status" value="1"/>
</dbReference>
<dbReference type="KEGG" id="pbf:CFX0092_A2915"/>
<evidence type="ECO:0000313" key="3">
    <source>
        <dbReference type="Proteomes" id="UP000215027"/>
    </source>
</evidence>
<organism evidence="2 3">
    <name type="scientific">Candidatus Promineifilum breve</name>
    <dbReference type="NCBI Taxonomy" id="1806508"/>
    <lineage>
        <taxon>Bacteria</taxon>
        <taxon>Bacillati</taxon>
        <taxon>Chloroflexota</taxon>
        <taxon>Ardenticatenia</taxon>
        <taxon>Candidatus Promineifilales</taxon>
        <taxon>Candidatus Promineifilaceae</taxon>
        <taxon>Candidatus Promineifilum</taxon>
    </lineage>
</organism>
<evidence type="ECO:0000313" key="2">
    <source>
        <dbReference type="EMBL" id="CUS04793.2"/>
    </source>
</evidence>
<dbReference type="GO" id="GO:0003677">
    <property type="term" value="F:DNA binding"/>
    <property type="evidence" value="ECO:0007669"/>
    <property type="project" value="InterPro"/>
</dbReference>
<gene>
    <name evidence="2" type="ORF">CFX0092_A2915</name>
</gene>
<evidence type="ECO:0000259" key="1">
    <source>
        <dbReference type="SMART" id="SM01321"/>
    </source>
</evidence>
<name>A0A170PIE2_9CHLR</name>
<dbReference type="Pfam" id="PF01797">
    <property type="entry name" value="Y1_Tnp"/>
    <property type="match status" value="1"/>
</dbReference>
<dbReference type="NCBIfam" id="NF033573">
    <property type="entry name" value="transpos_IS200"/>
    <property type="match status" value="1"/>
</dbReference>
<dbReference type="GO" id="GO:0006313">
    <property type="term" value="P:DNA transposition"/>
    <property type="evidence" value="ECO:0007669"/>
    <property type="project" value="InterPro"/>
</dbReference>
<dbReference type="EMBL" id="LN890655">
    <property type="protein sequence ID" value="CUS04793.2"/>
    <property type="molecule type" value="Genomic_DNA"/>
</dbReference>
<dbReference type="AlphaFoldDB" id="A0A170PIE2"/>
<sequence length="197" mass="22091">MIDVRSMTGKAYNRAIPKARFQSPTRRHHMEHIMPYCQLYYHLVWATRRREATVTAAAEPVVLDAIRWKAVELGGAVFALNGTADHVHLVAGISPRVPVASFVSQVKAAAATKFNKRSPEEPLHWAEEYGAMTFDGKRLPYVVAYVERQKEHHAAGTVIAVLERTDEQVGGGVVREPMAGYNESGETVWWEEMMGME</sequence>